<dbReference type="Proteomes" id="UP000306985">
    <property type="component" value="Unassembled WGS sequence"/>
</dbReference>
<feature type="transmembrane region" description="Helical" evidence="2">
    <location>
        <begin position="114"/>
        <end position="132"/>
    </location>
</feature>
<accession>A0A4U6QJN1</accession>
<dbReference type="Gene3D" id="1.20.120.1220">
    <property type="match status" value="1"/>
</dbReference>
<evidence type="ECO:0000256" key="1">
    <source>
        <dbReference type="ARBA" id="ARBA00005801"/>
    </source>
</evidence>
<dbReference type="Pfam" id="PF01478">
    <property type="entry name" value="Peptidase_A24"/>
    <property type="match status" value="1"/>
</dbReference>
<sequence length="216" mass="21543">MSWPAVLVVVAAGAVGAGVGWPTRLLLARLRRGTVVGPGPVETLLGVITAAGAACALGAPTVLLVVWAGWLTVTLGIVDLRHHRLPDAITRPAVAVSAGLIILTSLLWPGSGSLLRAFVVAGVIGVLFGLLARVSRGGLGRGDAKLVPSLALLTGYLSVGAAVTALALAFVLGAVVALVGMAIGRLDRRSAVPFGPALLLGCWLVLAVPGLAAAVS</sequence>
<dbReference type="PANTHER" id="PTHR30487:SF0">
    <property type="entry name" value="PREPILIN LEADER PEPTIDASE_N-METHYLTRANSFERASE-RELATED"/>
    <property type="match status" value="1"/>
</dbReference>
<dbReference type="OrthoDB" id="2087435at2"/>
<feature type="transmembrane region" description="Helical" evidence="2">
    <location>
        <begin position="44"/>
        <end position="77"/>
    </location>
</feature>
<evidence type="ECO:0000313" key="5">
    <source>
        <dbReference type="Proteomes" id="UP000306985"/>
    </source>
</evidence>
<dbReference type="InterPro" id="IPR050882">
    <property type="entry name" value="Prepilin_peptidase/N-MTase"/>
</dbReference>
<dbReference type="GO" id="GO:0004190">
    <property type="term" value="F:aspartic-type endopeptidase activity"/>
    <property type="evidence" value="ECO:0007669"/>
    <property type="project" value="InterPro"/>
</dbReference>
<keyword evidence="5" id="KW-1185">Reference proteome</keyword>
<feature type="transmembrane region" description="Helical" evidence="2">
    <location>
        <begin position="89"/>
        <end position="108"/>
    </location>
</feature>
<dbReference type="GO" id="GO:0006465">
    <property type="term" value="P:signal peptide processing"/>
    <property type="evidence" value="ECO:0007669"/>
    <property type="project" value="TreeGrafter"/>
</dbReference>
<dbReference type="EMBL" id="SZZH01000001">
    <property type="protein sequence ID" value="TKV60419.1"/>
    <property type="molecule type" value="Genomic_DNA"/>
</dbReference>
<evidence type="ECO:0000259" key="3">
    <source>
        <dbReference type="Pfam" id="PF01478"/>
    </source>
</evidence>
<keyword evidence="2" id="KW-0812">Transmembrane</keyword>
<comment type="similarity">
    <text evidence="1">Belongs to the peptidase A24 family.</text>
</comment>
<dbReference type="RefSeq" id="WP_137447723.1">
    <property type="nucleotide sequence ID" value="NZ_SZZH01000001.1"/>
</dbReference>
<organism evidence="4 5">
    <name type="scientific">Nakamurella flava</name>
    <dbReference type="NCBI Taxonomy" id="2576308"/>
    <lineage>
        <taxon>Bacteria</taxon>
        <taxon>Bacillati</taxon>
        <taxon>Actinomycetota</taxon>
        <taxon>Actinomycetes</taxon>
        <taxon>Nakamurellales</taxon>
        <taxon>Nakamurellaceae</taxon>
        <taxon>Nakamurella</taxon>
    </lineage>
</organism>
<gene>
    <name evidence="4" type="ORF">FDO65_01505</name>
</gene>
<name>A0A4U6QJN1_9ACTN</name>
<proteinExistence type="inferred from homology"/>
<evidence type="ECO:0000313" key="4">
    <source>
        <dbReference type="EMBL" id="TKV60419.1"/>
    </source>
</evidence>
<feature type="transmembrane region" description="Helical" evidence="2">
    <location>
        <begin position="153"/>
        <end position="183"/>
    </location>
</feature>
<evidence type="ECO:0000256" key="2">
    <source>
        <dbReference type="SAM" id="Phobius"/>
    </source>
</evidence>
<keyword evidence="2" id="KW-0472">Membrane</keyword>
<dbReference type="PANTHER" id="PTHR30487">
    <property type="entry name" value="TYPE 4 PREPILIN-LIKE PROTEINS LEADER PEPTIDE-PROCESSING ENZYME"/>
    <property type="match status" value="1"/>
</dbReference>
<dbReference type="InterPro" id="IPR000045">
    <property type="entry name" value="Prepilin_IV_endopep_pep"/>
</dbReference>
<feature type="transmembrane region" description="Helical" evidence="2">
    <location>
        <begin position="195"/>
        <end position="215"/>
    </location>
</feature>
<protein>
    <submittedName>
        <fullName evidence="4">Prepilin peptidase</fullName>
    </submittedName>
</protein>
<dbReference type="GO" id="GO:0005886">
    <property type="term" value="C:plasma membrane"/>
    <property type="evidence" value="ECO:0007669"/>
    <property type="project" value="TreeGrafter"/>
</dbReference>
<keyword evidence="2" id="KW-1133">Transmembrane helix</keyword>
<comment type="caution">
    <text evidence="4">The sequence shown here is derived from an EMBL/GenBank/DDBJ whole genome shotgun (WGS) entry which is preliminary data.</text>
</comment>
<reference evidence="4 5" key="1">
    <citation type="submission" date="2019-05" db="EMBL/GenBank/DDBJ databases">
        <title>Nakamurella sp. N5BH11, whole genome shotgun sequence.</title>
        <authorList>
            <person name="Tuo L."/>
        </authorList>
    </citation>
    <scope>NUCLEOTIDE SEQUENCE [LARGE SCALE GENOMIC DNA]</scope>
    <source>
        <strain evidence="4 5">N5BH11</strain>
    </source>
</reference>
<feature type="domain" description="Prepilin type IV endopeptidase peptidase" evidence="3">
    <location>
        <begin position="70"/>
        <end position="178"/>
    </location>
</feature>
<dbReference type="AlphaFoldDB" id="A0A4U6QJN1"/>